<feature type="chain" id="PRO_5007286771" evidence="2">
    <location>
        <begin position="19"/>
        <end position="150"/>
    </location>
</feature>
<protein>
    <submittedName>
        <fullName evidence="4">Pancreatic trypsin inhibitor</fullName>
    </submittedName>
</protein>
<dbReference type="Gene3D" id="4.10.410.10">
    <property type="entry name" value="Pancreatic trypsin inhibitor Kunitz domain"/>
    <property type="match status" value="1"/>
</dbReference>
<dbReference type="Pfam" id="PF00014">
    <property type="entry name" value="Kunitz_BPTI"/>
    <property type="match status" value="1"/>
</dbReference>
<dbReference type="SMART" id="SM00131">
    <property type="entry name" value="KU"/>
    <property type="match status" value="1"/>
</dbReference>
<keyword evidence="2" id="KW-0732">Signal</keyword>
<feature type="signal peptide" evidence="2">
    <location>
        <begin position="1"/>
        <end position="18"/>
    </location>
</feature>
<sequence length="150" mass="17177">MRLLLYSILACLLICVIADNENEESQERSGFGIQRPQQPTPRGRPVARKNTLAKNRGAQGGRRHRCTLKFVQSKCTATLFVQRWAYSGDTNTCESINFPICWEKSGVFLTCGACMNTCIKEYKDGPEKRKWIQKHCQKSMNKHLQKHSLN</sequence>
<feature type="region of interest" description="Disordered" evidence="1">
    <location>
        <begin position="26"/>
        <end position="48"/>
    </location>
</feature>
<dbReference type="AlphaFoldDB" id="A0A131Z667"/>
<proteinExistence type="predicted"/>
<evidence type="ECO:0000256" key="2">
    <source>
        <dbReference type="SAM" id="SignalP"/>
    </source>
</evidence>
<dbReference type="InterPro" id="IPR002223">
    <property type="entry name" value="Kunitz_BPTI"/>
</dbReference>
<evidence type="ECO:0000256" key="1">
    <source>
        <dbReference type="SAM" id="MobiDB-lite"/>
    </source>
</evidence>
<dbReference type="InterPro" id="IPR036880">
    <property type="entry name" value="Kunitz_BPTI_sf"/>
</dbReference>
<dbReference type="SUPFAM" id="SSF57362">
    <property type="entry name" value="BPTI-like"/>
    <property type="match status" value="1"/>
</dbReference>
<dbReference type="EMBL" id="GEDV01002307">
    <property type="protein sequence ID" value="JAP86250.1"/>
    <property type="molecule type" value="Transcribed_RNA"/>
</dbReference>
<reference evidence="4" key="1">
    <citation type="journal article" date="2016" name="Ticks Tick Borne Dis.">
        <title>De novo assembly and annotation of the salivary gland transcriptome of Rhipicephalus appendiculatus male and female ticks during blood feeding.</title>
        <authorList>
            <person name="de Castro M.H."/>
            <person name="de Klerk D."/>
            <person name="Pienaar R."/>
            <person name="Latif A.A."/>
            <person name="Rees D.J."/>
            <person name="Mans B.J."/>
        </authorList>
    </citation>
    <scope>NUCLEOTIDE SEQUENCE</scope>
    <source>
        <tissue evidence="4">Salivary glands</tissue>
    </source>
</reference>
<name>A0A131Z667_RHIAP</name>
<dbReference type="GO" id="GO:0004867">
    <property type="term" value="F:serine-type endopeptidase inhibitor activity"/>
    <property type="evidence" value="ECO:0007669"/>
    <property type="project" value="InterPro"/>
</dbReference>
<evidence type="ECO:0000313" key="4">
    <source>
        <dbReference type="EMBL" id="JAP86250.1"/>
    </source>
</evidence>
<evidence type="ECO:0000259" key="3">
    <source>
        <dbReference type="SMART" id="SM00131"/>
    </source>
</evidence>
<organism evidence="4">
    <name type="scientific">Rhipicephalus appendiculatus</name>
    <name type="common">Brown ear tick</name>
    <dbReference type="NCBI Taxonomy" id="34631"/>
    <lineage>
        <taxon>Eukaryota</taxon>
        <taxon>Metazoa</taxon>
        <taxon>Ecdysozoa</taxon>
        <taxon>Arthropoda</taxon>
        <taxon>Chelicerata</taxon>
        <taxon>Arachnida</taxon>
        <taxon>Acari</taxon>
        <taxon>Parasitiformes</taxon>
        <taxon>Ixodida</taxon>
        <taxon>Ixodoidea</taxon>
        <taxon>Ixodidae</taxon>
        <taxon>Rhipicephalinae</taxon>
        <taxon>Rhipicephalus</taxon>
        <taxon>Rhipicephalus</taxon>
    </lineage>
</organism>
<accession>A0A131Z667</accession>
<feature type="compositionally biased region" description="Low complexity" evidence="1">
    <location>
        <begin position="34"/>
        <end position="44"/>
    </location>
</feature>
<feature type="domain" description="BPTI/Kunitz inhibitor" evidence="3">
    <location>
        <begin position="64"/>
        <end position="119"/>
    </location>
</feature>